<dbReference type="Proteomes" id="UP001168821">
    <property type="component" value="Unassembled WGS sequence"/>
</dbReference>
<proteinExistence type="predicted"/>
<keyword evidence="1" id="KW-0233">DNA recombination</keyword>
<evidence type="ECO:0000313" key="2">
    <source>
        <dbReference type="EMBL" id="KAJ3666635.1"/>
    </source>
</evidence>
<evidence type="ECO:0000256" key="1">
    <source>
        <dbReference type="ARBA" id="ARBA00023172"/>
    </source>
</evidence>
<protein>
    <submittedName>
        <fullName evidence="2">Uncharacterized protein</fullName>
    </submittedName>
</protein>
<keyword evidence="3" id="KW-1185">Reference proteome</keyword>
<dbReference type="SUPFAM" id="SSF56349">
    <property type="entry name" value="DNA breaking-rejoining enzymes"/>
    <property type="match status" value="1"/>
</dbReference>
<dbReference type="GO" id="GO:0003677">
    <property type="term" value="F:DNA binding"/>
    <property type="evidence" value="ECO:0007669"/>
    <property type="project" value="InterPro"/>
</dbReference>
<dbReference type="EMBL" id="JALNTZ010000001">
    <property type="protein sequence ID" value="KAJ3666635.1"/>
    <property type="molecule type" value="Genomic_DNA"/>
</dbReference>
<reference evidence="2" key="1">
    <citation type="journal article" date="2023" name="G3 (Bethesda)">
        <title>Whole genome assemblies of Zophobas morio and Tenebrio molitor.</title>
        <authorList>
            <person name="Kaur S."/>
            <person name="Stinson S.A."/>
            <person name="diCenzo G.C."/>
        </authorList>
    </citation>
    <scope>NUCLEOTIDE SEQUENCE</scope>
    <source>
        <strain evidence="2">QUZm001</strain>
    </source>
</reference>
<accession>A0AA38MPS9</accession>
<dbReference type="InterPro" id="IPR011010">
    <property type="entry name" value="DNA_brk_join_enz"/>
</dbReference>
<name>A0AA38MPS9_9CUCU</name>
<evidence type="ECO:0000313" key="3">
    <source>
        <dbReference type="Proteomes" id="UP001168821"/>
    </source>
</evidence>
<dbReference type="AlphaFoldDB" id="A0AA38MPS9"/>
<dbReference type="Gene3D" id="1.10.443.10">
    <property type="entry name" value="Intergrase catalytic core"/>
    <property type="match status" value="1"/>
</dbReference>
<sequence>MLLKRRPTICFQKNQEICMKKNTRILLIKVATIMGIAGGSRTAELVDMQIAPIEDRGSILLVNIPDTKTKKPRVFTVADDQSKNTRCLQLYRMYKDLRPKNVPRNRFFINYKRNKCTAQAVGKICSLNFLS</sequence>
<dbReference type="InterPro" id="IPR013762">
    <property type="entry name" value="Integrase-like_cat_sf"/>
</dbReference>
<dbReference type="GO" id="GO:0015074">
    <property type="term" value="P:DNA integration"/>
    <property type="evidence" value="ECO:0007669"/>
    <property type="project" value="InterPro"/>
</dbReference>
<comment type="caution">
    <text evidence="2">The sequence shown here is derived from an EMBL/GenBank/DDBJ whole genome shotgun (WGS) entry which is preliminary data.</text>
</comment>
<dbReference type="GO" id="GO:0006310">
    <property type="term" value="P:DNA recombination"/>
    <property type="evidence" value="ECO:0007669"/>
    <property type="project" value="UniProtKB-KW"/>
</dbReference>
<gene>
    <name evidence="2" type="ORF">Zmor_002070</name>
</gene>
<organism evidence="2 3">
    <name type="scientific">Zophobas morio</name>
    <dbReference type="NCBI Taxonomy" id="2755281"/>
    <lineage>
        <taxon>Eukaryota</taxon>
        <taxon>Metazoa</taxon>
        <taxon>Ecdysozoa</taxon>
        <taxon>Arthropoda</taxon>
        <taxon>Hexapoda</taxon>
        <taxon>Insecta</taxon>
        <taxon>Pterygota</taxon>
        <taxon>Neoptera</taxon>
        <taxon>Endopterygota</taxon>
        <taxon>Coleoptera</taxon>
        <taxon>Polyphaga</taxon>
        <taxon>Cucujiformia</taxon>
        <taxon>Tenebrionidae</taxon>
        <taxon>Zophobas</taxon>
    </lineage>
</organism>